<evidence type="ECO:0000256" key="4">
    <source>
        <dbReference type="RuleBase" id="RU003719"/>
    </source>
</evidence>
<dbReference type="GO" id="GO:0016618">
    <property type="term" value="F:hydroxypyruvate reductase [NAD(P)H] activity"/>
    <property type="evidence" value="ECO:0007669"/>
    <property type="project" value="TreeGrafter"/>
</dbReference>
<dbReference type="PANTHER" id="PTHR10996">
    <property type="entry name" value="2-HYDROXYACID DEHYDROGENASE-RELATED"/>
    <property type="match status" value="1"/>
</dbReference>
<keyword evidence="1" id="KW-0521">NADP</keyword>
<evidence type="ECO:0000313" key="7">
    <source>
        <dbReference type="EMBL" id="GGB31974.1"/>
    </source>
</evidence>
<organism evidence="7 8">
    <name type="scientific">Roseibium aquae</name>
    <dbReference type="NCBI Taxonomy" id="1323746"/>
    <lineage>
        <taxon>Bacteria</taxon>
        <taxon>Pseudomonadati</taxon>
        <taxon>Pseudomonadota</taxon>
        <taxon>Alphaproteobacteria</taxon>
        <taxon>Hyphomicrobiales</taxon>
        <taxon>Stappiaceae</taxon>
        <taxon>Roseibium</taxon>
    </lineage>
</organism>
<dbReference type="InterPro" id="IPR006140">
    <property type="entry name" value="D-isomer_DH_NAD-bd"/>
</dbReference>
<dbReference type="CDD" id="cd12156">
    <property type="entry name" value="HPPR"/>
    <property type="match status" value="1"/>
</dbReference>
<keyword evidence="3" id="KW-0520">NAD</keyword>
<comment type="caution">
    <text evidence="7">The sequence shown here is derived from an EMBL/GenBank/DDBJ whole genome shotgun (WGS) entry which is preliminary data.</text>
</comment>
<dbReference type="Proteomes" id="UP000605148">
    <property type="component" value="Unassembled WGS sequence"/>
</dbReference>
<reference evidence="7" key="2">
    <citation type="submission" date="2020-09" db="EMBL/GenBank/DDBJ databases">
        <authorList>
            <person name="Sun Q."/>
            <person name="Zhou Y."/>
        </authorList>
    </citation>
    <scope>NUCLEOTIDE SEQUENCE</scope>
    <source>
        <strain evidence="7">CGMCC 1.12426</strain>
    </source>
</reference>
<gene>
    <name evidence="7" type="ORF">GCM10011316_00050</name>
</gene>
<dbReference type="InterPro" id="IPR006139">
    <property type="entry name" value="D-isomer_2_OHA_DH_cat_dom"/>
</dbReference>
<keyword evidence="8" id="KW-1185">Reference proteome</keyword>
<dbReference type="EMBL" id="BMFA01000001">
    <property type="protein sequence ID" value="GGB31974.1"/>
    <property type="molecule type" value="Genomic_DNA"/>
</dbReference>
<dbReference type="Pfam" id="PF00389">
    <property type="entry name" value="2-Hacid_dh"/>
    <property type="match status" value="1"/>
</dbReference>
<dbReference type="PANTHER" id="PTHR10996:SF178">
    <property type="entry name" value="2-HYDROXYACID DEHYDROGENASE YGL185C-RELATED"/>
    <property type="match status" value="1"/>
</dbReference>
<evidence type="ECO:0000256" key="1">
    <source>
        <dbReference type="ARBA" id="ARBA00022857"/>
    </source>
</evidence>
<dbReference type="Pfam" id="PF02826">
    <property type="entry name" value="2-Hacid_dh_C"/>
    <property type="match status" value="1"/>
</dbReference>
<feature type="domain" description="D-isomer specific 2-hydroxyacid dehydrogenase catalytic" evidence="5">
    <location>
        <begin position="31"/>
        <end position="313"/>
    </location>
</feature>
<dbReference type="GO" id="GO:0005829">
    <property type="term" value="C:cytosol"/>
    <property type="evidence" value="ECO:0007669"/>
    <property type="project" value="TreeGrafter"/>
</dbReference>
<evidence type="ECO:0000256" key="2">
    <source>
        <dbReference type="ARBA" id="ARBA00023002"/>
    </source>
</evidence>
<dbReference type="GO" id="GO:0030267">
    <property type="term" value="F:glyoxylate reductase (NADPH) activity"/>
    <property type="evidence" value="ECO:0007669"/>
    <property type="project" value="TreeGrafter"/>
</dbReference>
<accession>A0A916T4V9</accession>
<sequence length="322" mass="34958">MGKPVILLPRPMLPVVTRQLTERFEVILPFNDIDPDAIVQAAAPRVQGLAVMGTPIDARYIERFPKLEIVANFGVGYDNVAVYDCSARDVVVTHTPDVLSDEVADIAIGLLIMTVRQLGAAERWVRDRNWLQKGSFPLTPGTLRGRTLGIFGLGRIGKAIARRAEAFDLKIRYHGRSPQADVPYPYHADLEDLAAACDTLMIAAPGTAETRHAVSEGVLHALGPHGVVINIGRGSVIDEAALIDALETDRIMGAGLDVFADEPFVPRPLLIRDNVVTLPHVGSASVHTRNAMGQLVVDNLVSWFEKGEAVTPVPETPITRRP</sequence>
<dbReference type="GO" id="GO:0051287">
    <property type="term" value="F:NAD binding"/>
    <property type="evidence" value="ECO:0007669"/>
    <property type="project" value="InterPro"/>
</dbReference>
<dbReference type="Gene3D" id="3.40.50.720">
    <property type="entry name" value="NAD(P)-binding Rossmann-like Domain"/>
    <property type="match status" value="2"/>
</dbReference>
<comment type="similarity">
    <text evidence="4">Belongs to the D-isomer specific 2-hydroxyacid dehydrogenase family.</text>
</comment>
<dbReference type="AlphaFoldDB" id="A0A916T4V9"/>
<name>A0A916T4V9_9HYPH</name>
<evidence type="ECO:0000256" key="3">
    <source>
        <dbReference type="ARBA" id="ARBA00023027"/>
    </source>
</evidence>
<proteinExistence type="inferred from homology"/>
<reference evidence="7" key="1">
    <citation type="journal article" date="2014" name="Int. J. Syst. Evol. Microbiol.">
        <title>Complete genome sequence of Corynebacterium casei LMG S-19264T (=DSM 44701T), isolated from a smear-ripened cheese.</title>
        <authorList>
            <consortium name="US DOE Joint Genome Institute (JGI-PGF)"/>
            <person name="Walter F."/>
            <person name="Albersmeier A."/>
            <person name="Kalinowski J."/>
            <person name="Ruckert C."/>
        </authorList>
    </citation>
    <scope>NUCLEOTIDE SEQUENCE</scope>
    <source>
        <strain evidence="7">CGMCC 1.12426</strain>
    </source>
</reference>
<protein>
    <submittedName>
        <fullName evidence="7">Glycerate dehydrogenase</fullName>
    </submittedName>
</protein>
<feature type="domain" description="D-isomer specific 2-hydroxyacid dehydrogenase NAD-binding" evidence="6">
    <location>
        <begin position="108"/>
        <end position="282"/>
    </location>
</feature>
<dbReference type="InterPro" id="IPR036291">
    <property type="entry name" value="NAD(P)-bd_dom_sf"/>
</dbReference>
<evidence type="ECO:0000259" key="5">
    <source>
        <dbReference type="Pfam" id="PF00389"/>
    </source>
</evidence>
<dbReference type="SUPFAM" id="SSF51735">
    <property type="entry name" value="NAD(P)-binding Rossmann-fold domains"/>
    <property type="match status" value="1"/>
</dbReference>
<evidence type="ECO:0000259" key="6">
    <source>
        <dbReference type="Pfam" id="PF02826"/>
    </source>
</evidence>
<keyword evidence="2 4" id="KW-0560">Oxidoreductase</keyword>
<evidence type="ECO:0000313" key="8">
    <source>
        <dbReference type="Proteomes" id="UP000605148"/>
    </source>
</evidence>
<dbReference type="InterPro" id="IPR050223">
    <property type="entry name" value="D-isomer_2-hydroxyacid_DH"/>
</dbReference>
<dbReference type="FunFam" id="3.40.50.720:FF:000213">
    <property type="entry name" value="Putative 2-hydroxyacid dehydrogenase"/>
    <property type="match status" value="1"/>
</dbReference>
<dbReference type="SUPFAM" id="SSF52283">
    <property type="entry name" value="Formate/glycerate dehydrogenase catalytic domain-like"/>
    <property type="match status" value="1"/>
</dbReference>